<accession>F0ZUI3</accession>
<dbReference type="GeneID" id="10507269"/>
<name>F0ZUI3_DICPU</name>
<protein>
    <submittedName>
        <fullName evidence="2">Uncharacterized protein</fullName>
    </submittedName>
</protein>
<keyword evidence="3" id="KW-1185">Reference proteome</keyword>
<dbReference type="VEuPathDB" id="AmoebaDB:DICPUDRAFT_89234"/>
<dbReference type="RefSeq" id="XP_003291074.1">
    <property type="nucleotide sequence ID" value="XM_003291026.1"/>
</dbReference>
<feature type="region of interest" description="Disordered" evidence="1">
    <location>
        <begin position="219"/>
        <end position="268"/>
    </location>
</feature>
<evidence type="ECO:0000256" key="1">
    <source>
        <dbReference type="SAM" id="MobiDB-lite"/>
    </source>
</evidence>
<feature type="region of interest" description="Disordered" evidence="1">
    <location>
        <begin position="80"/>
        <end position="99"/>
    </location>
</feature>
<dbReference type="OrthoDB" id="21096at2759"/>
<dbReference type="EMBL" id="GL871195">
    <property type="protein sequence ID" value="EGC32388.1"/>
    <property type="molecule type" value="Genomic_DNA"/>
</dbReference>
<gene>
    <name evidence="2" type="ORF">DICPUDRAFT_89234</name>
</gene>
<feature type="compositionally biased region" description="Low complexity" evidence="1">
    <location>
        <begin position="247"/>
        <end position="268"/>
    </location>
</feature>
<dbReference type="Proteomes" id="UP000001064">
    <property type="component" value="Unassembled WGS sequence"/>
</dbReference>
<feature type="compositionally biased region" description="Low complexity" evidence="1">
    <location>
        <begin position="82"/>
        <end position="94"/>
    </location>
</feature>
<feature type="region of interest" description="Disordered" evidence="1">
    <location>
        <begin position="129"/>
        <end position="149"/>
    </location>
</feature>
<evidence type="ECO:0000313" key="3">
    <source>
        <dbReference type="Proteomes" id="UP000001064"/>
    </source>
</evidence>
<reference evidence="3" key="1">
    <citation type="journal article" date="2011" name="Genome Biol.">
        <title>Comparative genomics of the social amoebae Dictyostelium discoideum and Dictyostelium purpureum.</title>
        <authorList>
            <consortium name="US DOE Joint Genome Institute (JGI-PGF)"/>
            <person name="Sucgang R."/>
            <person name="Kuo A."/>
            <person name="Tian X."/>
            <person name="Salerno W."/>
            <person name="Parikh A."/>
            <person name="Feasley C.L."/>
            <person name="Dalin E."/>
            <person name="Tu H."/>
            <person name="Huang E."/>
            <person name="Barry K."/>
            <person name="Lindquist E."/>
            <person name="Shapiro H."/>
            <person name="Bruce D."/>
            <person name="Schmutz J."/>
            <person name="Salamov A."/>
            <person name="Fey P."/>
            <person name="Gaudet P."/>
            <person name="Anjard C."/>
            <person name="Babu M.M."/>
            <person name="Basu S."/>
            <person name="Bushmanova Y."/>
            <person name="van der Wel H."/>
            <person name="Katoh-Kurasawa M."/>
            <person name="Dinh C."/>
            <person name="Coutinho P.M."/>
            <person name="Saito T."/>
            <person name="Elias M."/>
            <person name="Schaap P."/>
            <person name="Kay R.R."/>
            <person name="Henrissat B."/>
            <person name="Eichinger L."/>
            <person name="Rivero F."/>
            <person name="Putnam N.H."/>
            <person name="West C.M."/>
            <person name="Loomis W.F."/>
            <person name="Chisholm R.L."/>
            <person name="Shaulsky G."/>
            <person name="Strassmann J.E."/>
            <person name="Queller D.C."/>
            <person name="Kuspa A."/>
            <person name="Grigoriev I.V."/>
        </authorList>
    </citation>
    <scope>NUCLEOTIDE SEQUENCE [LARGE SCALE GENOMIC DNA]</scope>
    <source>
        <strain evidence="3">QSDP1</strain>
    </source>
</reference>
<organism evidence="2 3">
    <name type="scientific">Dictyostelium purpureum</name>
    <name type="common">Slime mold</name>
    <dbReference type="NCBI Taxonomy" id="5786"/>
    <lineage>
        <taxon>Eukaryota</taxon>
        <taxon>Amoebozoa</taxon>
        <taxon>Evosea</taxon>
        <taxon>Eumycetozoa</taxon>
        <taxon>Dictyostelia</taxon>
        <taxon>Dictyosteliales</taxon>
        <taxon>Dictyosteliaceae</taxon>
        <taxon>Dictyostelium</taxon>
    </lineage>
</organism>
<dbReference type="AlphaFoldDB" id="F0ZUI3"/>
<dbReference type="OMA" id="IRISSDW"/>
<dbReference type="eggNOG" id="ENOG502RG3M">
    <property type="taxonomic scope" value="Eukaryota"/>
</dbReference>
<dbReference type="KEGG" id="dpp:DICPUDRAFT_89234"/>
<dbReference type="InParanoid" id="F0ZUI3"/>
<sequence>MDKKNIEIEPKTEAINMYKHIVCEAMYAPNSLPVHLSEPFNINVEFIRISSDWVELELLDKKHQTIDKIKLNTITSVEPTATNSSLNTSGGSNSPMLTRSNSILNRGVLGSNSSSDDLLLGSSSGSIGSGIEEANNKENSPSPNKNSKASALLGLDEQGGKKEKEGKGSAMLSPKFGLLARSASNNLLKVNEPLSPTLSSSPANSSFLVSSSPLSISGSPVLSSSTGSGGGGSTLNISPSNISSPRGSGLDLSSSVSSSNGSPSSLLSMSQSISNTSASLHYNQGFTLVSSSKNFTFNAADKDSLTHILNSIKMISLGRLHQEQLQQTFDAIVESIQISQLCKIPPIPPLPSPPPPPPTILLLNSSQ</sequence>
<evidence type="ECO:0000313" key="2">
    <source>
        <dbReference type="EMBL" id="EGC32388.1"/>
    </source>
</evidence>
<proteinExistence type="predicted"/>
<dbReference type="FunCoup" id="F0ZUI3">
    <property type="interactions" value="398"/>
</dbReference>